<dbReference type="KEGG" id="msei:MSEDJ_12370"/>
<name>A0A7I7QLF7_9MYCO</name>
<evidence type="ECO:0000313" key="1">
    <source>
        <dbReference type="EMBL" id="BBY27141.1"/>
    </source>
</evidence>
<proteinExistence type="predicted"/>
<keyword evidence="2" id="KW-1185">Reference proteome</keyword>
<protein>
    <submittedName>
        <fullName evidence="1">Uncharacterized protein</fullName>
    </submittedName>
</protein>
<gene>
    <name evidence="1" type="ORF">MSEDJ_12370</name>
</gene>
<evidence type="ECO:0000313" key="2">
    <source>
        <dbReference type="Proteomes" id="UP000467193"/>
    </source>
</evidence>
<sequence>MAAALTSRRAGNERHFAFESPAHVYTSLSLALGRSFPAGAAAWLILIDRSGMLALMTITVNHVAVSEADAPDHAGG</sequence>
<dbReference type="AlphaFoldDB" id="A0A7I7QLF7"/>
<organism evidence="1 2">
    <name type="scientific">Mycolicibacterium sediminis</name>
    <dbReference type="NCBI Taxonomy" id="1286180"/>
    <lineage>
        <taxon>Bacteria</taxon>
        <taxon>Bacillati</taxon>
        <taxon>Actinomycetota</taxon>
        <taxon>Actinomycetes</taxon>
        <taxon>Mycobacteriales</taxon>
        <taxon>Mycobacteriaceae</taxon>
        <taxon>Mycolicibacterium</taxon>
    </lineage>
</organism>
<dbReference type="Proteomes" id="UP000467193">
    <property type="component" value="Chromosome"/>
</dbReference>
<reference evidence="1 2" key="1">
    <citation type="journal article" date="2019" name="Emerg. Microbes Infect.">
        <title>Comprehensive subspecies identification of 175 nontuberculous mycobacteria species based on 7547 genomic profiles.</title>
        <authorList>
            <person name="Matsumoto Y."/>
            <person name="Kinjo T."/>
            <person name="Motooka D."/>
            <person name="Nabeya D."/>
            <person name="Jung N."/>
            <person name="Uechi K."/>
            <person name="Horii T."/>
            <person name="Iida T."/>
            <person name="Fujita J."/>
            <person name="Nakamura S."/>
        </authorList>
    </citation>
    <scope>NUCLEOTIDE SEQUENCE [LARGE SCALE GENOMIC DNA]</scope>
    <source>
        <strain evidence="1 2">JCM 17899</strain>
    </source>
</reference>
<accession>A0A7I7QLF7</accession>
<dbReference type="EMBL" id="AP022588">
    <property type="protein sequence ID" value="BBY27141.1"/>
    <property type="molecule type" value="Genomic_DNA"/>
</dbReference>